<comment type="caution">
    <text evidence="1">The sequence shown here is derived from an EMBL/GenBank/DDBJ whole genome shotgun (WGS) entry which is preliminary data.</text>
</comment>
<gene>
    <name evidence="1" type="ORF">V6N12_012811</name>
</gene>
<evidence type="ECO:0000313" key="1">
    <source>
        <dbReference type="EMBL" id="KAK8560003.1"/>
    </source>
</evidence>
<keyword evidence="2" id="KW-1185">Reference proteome</keyword>
<sequence length="105" mass="11363">MDLNAPNTLLIRLTFLSDVPQIRLSDGFDSGVCHFLSIDQASYCGGFFGRRSICKDTTATKKVRVLSTKVARVEGGNGSDKNGGGNGWDEASIWVEMEVVSFDKG</sequence>
<dbReference type="EMBL" id="JBBPBM010000014">
    <property type="protein sequence ID" value="KAK8560003.1"/>
    <property type="molecule type" value="Genomic_DNA"/>
</dbReference>
<evidence type="ECO:0000313" key="2">
    <source>
        <dbReference type="Proteomes" id="UP001472677"/>
    </source>
</evidence>
<proteinExistence type="predicted"/>
<organism evidence="1 2">
    <name type="scientific">Hibiscus sabdariffa</name>
    <name type="common">roselle</name>
    <dbReference type="NCBI Taxonomy" id="183260"/>
    <lineage>
        <taxon>Eukaryota</taxon>
        <taxon>Viridiplantae</taxon>
        <taxon>Streptophyta</taxon>
        <taxon>Embryophyta</taxon>
        <taxon>Tracheophyta</taxon>
        <taxon>Spermatophyta</taxon>
        <taxon>Magnoliopsida</taxon>
        <taxon>eudicotyledons</taxon>
        <taxon>Gunneridae</taxon>
        <taxon>Pentapetalae</taxon>
        <taxon>rosids</taxon>
        <taxon>malvids</taxon>
        <taxon>Malvales</taxon>
        <taxon>Malvaceae</taxon>
        <taxon>Malvoideae</taxon>
        <taxon>Hibiscus</taxon>
    </lineage>
</organism>
<name>A0ABR2EFG6_9ROSI</name>
<dbReference type="Proteomes" id="UP001472677">
    <property type="component" value="Unassembled WGS sequence"/>
</dbReference>
<protein>
    <submittedName>
        <fullName evidence="1">Uncharacterized protein</fullName>
    </submittedName>
</protein>
<reference evidence="1 2" key="1">
    <citation type="journal article" date="2024" name="G3 (Bethesda)">
        <title>Genome assembly of Hibiscus sabdariffa L. provides insights into metabolisms of medicinal natural products.</title>
        <authorList>
            <person name="Kim T."/>
        </authorList>
    </citation>
    <scope>NUCLEOTIDE SEQUENCE [LARGE SCALE GENOMIC DNA]</scope>
    <source>
        <strain evidence="1">TK-2024</strain>
        <tissue evidence="1">Old leaves</tissue>
    </source>
</reference>
<accession>A0ABR2EFG6</accession>